<keyword evidence="2" id="KW-1185">Reference proteome</keyword>
<evidence type="ECO:0000313" key="3">
    <source>
        <dbReference type="WBParaSite" id="Csp11.Scaffold629.g15939.t1"/>
    </source>
</evidence>
<name>A0A1I7U8J0_9PELO</name>
<dbReference type="AlphaFoldDB" id="A0A1I7U8J0"/>
<feature type="compositionally biased region" description="Basic residues" evidence="1">
    <location>
        <begin position="86"/>
        <end position="99"/>
    </location>
</feature>
<organism evidence="2 3">
    <name type="scientific">Caenorhabditis tropicalis</name>
    <dbReference type="NCBI Taxonomy" id="1561998"/>
    <lineage>
        <taxon>Eukaryota</taxon>
        <taxon>Metazoa</taxon>
        <taxon>Ecdysozoa</taxon>
        <taxon>Nematoda</taxon>
        <taxon>Chromadorea</taxon>
        <taxon>Rhabditida</taxon>
        <taxon>Rhabditina</taxon>
        <taxon>Rhabditomorpha</taxon>
        <taxon>Rhabditoidea</taxon>
        <taxon>Rhabditidae</taxon>
        <taxon>Peloderinae</taxon>
        <taxon>Caenorhabditis</taxon>
    </lineage>
</organism>
<dbReference type="STRING" id="1561998.A0A1I7U8J0"/>
<dbReference type="eggNOG" id="KOG3948">
    <property type="taxonomic scope" value="Eukaryota"/>
</dbReference>
<feature type="region of interest" description="Disordered" evidence="1">
    <location>
        <begin position="53"/>
        <end position="99"/>
    </location>
</feature>
<evidence type="ECO:0000313" key="2">
    <source>
        <dbReference type="Proteomes" id="UP000095282"/>
    </source>
</evidence>
<accession>A0A1I7U8J0</accession>
<dbReference type="WBParaSite" id="Csp11.Scaffold629.g15939.t1">
    <property type="protein sequence ID" value="Csp11.Scaffold629.g15939.t1"/>
    <property type="gene ID" value="Csp11.Scaffold629.g15939"/>
</dbReference>
<protein>
    <submittedName>
        <fullName evidence="3">BUD13 homolog</fullName>
    </submittedName>
</protein>
<feature type="region of interest" description="Disordered" evidence="1">
    <location>
        <begin position="1"/>
        <end position="35"/>
    </location>
</feature>
<evidence type="ECO:0000256" key="1">
    <source>
        <dbReference type="SAM" id="MobiDB-lite"/>
    </source>
</evidence>
<sequence>MAFRKRRHDSEGDSDEERLPISKDDEDDLKAEPAKKAKNIWSDMLLEDQLLERGQKIDLDRSSRKQPNVSRGPESYIMPQDEFQRKQTKSKKNKTSIIQ</sequence>
<feature type="compositionally biased region" description="Basic and acidic residues" evidence="1">
    <location>
        <begin position="53"/>
        <end position="63"/>
    </location>
</feature>
<dbReference type="Proteomes" id="UP000095282">
    <property type="component" value="Unplaced"/>
</dbReference>
<proteinExistence type="predicted"/>
<reference evidence="3" key="1">
    <citation type="submission" date="2016-11" db="UniProtKB">
        <authorList>
            <consortium name="WormBaseParasite"/>
        </authorList>
    </citation>
    <scope>IDENTIFICATION</scope>
</reference>